<sequence>MTLISEAEFDQAAELHPRHLQRYLRSRGWTFVDDYGRGQLWELAAASVRGEPYEVMVPLDRRPRDYPDRVCDLLEALAAVESRRPGEVLREMALPPADWQYLRLLPPGPSGTAPLVDLVPALTGLKDLMTAAAAAACAPEPQPVQPAQKPQRVKDFVASVRLDQTRVGSYVLAAHTPLPEPSTQGVLPFDDSAEGAAREPFERLVSRRLYAATWCAYQAAERTIREDTLDDFAQYAAVGLSANLCEALVRIAGDEARGYELSFAWAAELPVGHETPSVAVTRPLLRALEAGAQDLRARLSQRGVAVRGNVVRLDRTPTAGPGEVTVLGSAEGEEDRRPRRYRVVLQQRDYAQAASAHQRGLEVTVRGDLVVRGGHARLDPVTGFETRQAAD</sequence>
<proteinExistence type="predicted"/>
<evidence type="ECO:0000313" key="2">
    <source>
        <dbReference type="Proteomes" id="UP001220022"/>
    </source>
</evidence>
<reference evidence="1 2" key="1">
    <citation type="submission" date="2023-03" db="EMBL/GenBank/DDBJ databases">
        <title>Draft genome sequence of type strain Streptomyces ferralitis JCM 14344.</title>
        <authorList>
            <person name="Klaysubun C."/>
            <person name="Duangmal K."/>
        </authorList>
    </citation>
    <scope>NUCLEOTIDE SEQUENCE [LARGE SCALE GENOMIC DNA]</scope>
    <source>
        <strain evidence="1 2">JCM 14344</strain>
    </source>
</reference>
<keyword evidence="2" id="KW-1185">Reference proteome</keyword>
<dbReference type="Proteomes" id="UP001220022">
    <property type="component" value="Unassembled WGS sequence"/>
</dbReference>
<comment type="caution">
    <text evidence="1">The sequence shown here is derived from an EMBL/GenBank/DDBJ whole genome shotgun (WGS) entry which is preliminary data.</text>
</comment>
<gene>
    <name evidence="1" type="ORF">P2L57_28465</name>
</gene>
<dbReference type="EMBL" id="JARHTQ010000023">
    <property type="protein sequence ID" value="MDF2259505.1"/>
    <property type="molecule type" value="Genomic_DNA"/>
</dbReference>
<protein>
    <submittedName>
        <fullName evidence="1">Uncharacterized protein</fullName>
    </submittedName>
</protein>
<dbReference type="RefSeq" id="WP_275819179.1">
    <property type="nucleotide sequence ID" value="NZ_BAAANM010000002.1"/>
</dbReference>
<evidence type="ECO:0000313" key="1">
    <source>
        <dbReference type="EMBL" id="MDF2259505.1"/>
    </source>
</evidence>
<name>A0ABT5Z6Q8_9ACTN</name>
<organism evidence="1 2">
    <name type="scientific">Streptantibioticus ferralitis</name>
    <dbReference type="NCBI Taxonomy" id="236510"/>
    <lineage>
        <taxon>Bacteria</taxon>
        <taxon>Bacillati</taxon>
        <taxon>Actinomycetota</taxon>
        <taxon>Actinomycetes</taxon>
        <taxon>Kitasatosporales</taxon>
        <taxon>Streptomycetaceae</taxon>
        <taxon>Streptantibioticus</taxon>
    </lineage>
</organism>
<accession>A0ABT5Z6Q8</accession>